<reference evidence="2 5" key="2">
    <citation type="submission" date="2019-07" db="EMBL/GenBank/DDBJ databases">
        <title>Whole genome shotgun sequence of Enterococcus thailandicus NBRC 101867.</title>
        <authorList>
            <person name="Hosoyama A."/>
            <person name="Uohara A."/>
            <person name="Ohji S."/>
            <person name="Ichikawa N."/>
        </authorList>
    </citation>
    <scope>NUCLEOTIDE SEQUENCE [LARGE SCALE GENOMIC DNA]</scope>
    <source>
        <strain evidence="2 5">NBRC 101867</strain>
    </source>
</reference>
<dbReference type="EMBL" id="BJUG01000002">
    <property type="protein sequence ID" value="GEK36216.1"/>
    <property type="molecule type" value="Genomic_DNA"/>
</dbReference>
<name>A0A179ETB0_ENTTH</name>
<dbReference type="OrthoDB" id="2870483at2"/>
<sequence length="130" mass="14494">MKKIIYSLFVVIIGLGILSGCSSNVEKTADSQLSSSVQQQEATIVLQEDGKDFANQKVTFETGENLLEVLQKTFKVEEEKGFITEIEGRKQNQEKQKYWLFTIDGESATKGAAEIELKSGQKIVFNLAKI</sequence>
<protein>
    <recommendedName>
        <fullName evidence="1">Transcobalamin-like C-terminal domain-containing protein</fullName>
    </recommendedName>
</protein>
<organism evidence="3 4">
    <name type="scientific">Enterococcus thailandicus</name>
    <dbReference type="NCBI Taxonomy" id="417368"/>
    <lineage>
        <taxon>Bacteria</taxon>
        <taxon>Bacillati</taxon>
        <taxon>Bacillota</taxon>
        <taxon>Bacilli</taxon>
        <taxon>Lactobacillales</taxon>
        <taxon>Enterococcaceae</taxon>
        <taxon>Enterococcus</taxon>
    </lineage>
</organism>
<evidence type="ECO:0000313" key="5">
    <source>
        <dbReference type="Proteomes" id="UP000321361"/>
    </source>
</evidence>
<accession>A0A179ETB0</accession>
<dbReference type="AlphaFoldDB" id="A0A179ETB0"/>
<keyword evidence="4" id="KW-1185">Reference proteome</keyword>
<dbReference type="Gene3D" id="2.170.130.30">
    <property type="match status" value="1"/>
</dbReference>
<gene>
    <name evidence="3" type="ORF">A6E74_03195</name>
    <name evidence="2" type="ORF">ETH01_05030</name>
</gene>
<dbReference type="Proteomes" id="UP000321361">
    <property type="component" value="Unassembled WGS sequence"/>
</dbReference>
<evidence type="ECO:0000259" key="1">
    <source>
        <dbReference type="Pfam" id="PF14478"/>
    </source>
</evidence>
<dbReference type="InterPro" id="IPR027954">
    <property type="entry name" value="Transcobalamin-like_C"/>
</dbReference>
<evidence type="ECO:0000313" key="2">
    <source>
        <dbReference type="EMBL" id="GEK36216.1"/>
    </source>
</evidence>
<evidence type="ECO:0000313" key="4">
    <source>
        <dbReference type="Proteomes" id="UP000078516"/>
    </source>
</evidence>
<dbReference type="KEGG" id="eth:CK496_06600"/>
<dbReference type="RefSeq" id="WP_067482094.1">
    <property type="nucleotide sequence ID" value="NZ_BJUG01000002.1"/>
</dbReference>
<dbReference type="EMBL" id="LWMN01000010">
    <property type="protein sequence ID" value="OAQ56431.1"/>
    <property type="molecule type" value="Genomic_DNA"/>
</dbReference>
<feature type="domain" description="Transcobalamin-like C-terminal" evidence="1">
    <location>
        <begin position="63"/>
        <end position="127"/>
    </location>
</feature>
<evidence type="ECO:0000313" key="3">
    <source>
        <dbReference type="EMBL" id="OAQ56431.1"/>
    </source>
</evidence>
<dbReference type="Pfam" id="PF14478">
    <property type="entry name" value="DUF4430"/>
    <property type="match status" value="1"/>
</dbReference>
<comment type="caution">
    <text evidence="3">The sequence shown here is derived from an EMBL/GenBank/DDBJ whole genome shotgun (WGS) entry which is preliminary data.</text>
</comment>
<dbReference type="Proteomes" id="UP000078516">
    <property type="component" value="Unassembled WGS sequence"/>
</dbReference>
<proteinExistence type="predicted"/>
<reference evidence="3 4" key="1">
    <citation type="submission" date="2016-04" db="EMBL/GenBank/DDBJ databases">
        <title>Draft genome of an Enterococcus thailandicus strain isolated from bovine feces.</title>
        <authorList>
            <person name="Beukers A.G."/>
            <person name="Zaheer R."/>
            <person name="Goji N."/>
            <person name="Cook S.R."/>
            <person name="Amoako K."/>
            <person name="Chaves A.V."/>
            <person name="Ward M.P."/>
            <person name="Mcallister T.A."/>
        </authorList>
    </citation>
    <scope>NUCLEOTIDE SEQUENCE [LARGE SCALE GENOMIC DNA]</scope>
    <source>
        <strain evidence="3 4">F0711D 46</strain>
    </source>
</reference>
<dbReference type="GeneID" id="77487308"/>
<dbReference type="PROSITE" id="PS51257">
    <property type="entry name" value="PROKAR_LIPOPROTEIN"/>
    <property type="match status" value="1"/>
</dbReference>